<evidence type="ECO:0000259" key="6">
    <source>
        <dbReference type="PROSITE" id="PS50059"/>
    </source>
</evidence>
<dbReference type="EC" id="5.2.1.8" evidence="3"/>
<sequence>MKKGDFVELEYTGRIKDLNFVFDTTSEKEAKENNIHDARASYGPIIICIGQKHVIHGLDEELEGKELGKKYHIELSPEQGFGKKNAKLIQLVATNKFIKQKINPIPGLQVNIDGIMGMIRTVSGGRTLVDFNHPLAGKELAYDFKINKIVKDDEEKLKALLKLQLNLKDIKAAIKDGNAAISLNIKQNLPKPVEEKLTKYIMELIPSIKKIKFKAIQAKAKEN</sequence>
<evidence type="ECO:0000256" key="4">
    <source>
        <dbReference type="ARBA" id="ARBA00023110"/>
    </source>
</evidence>
<keyword evidence="4" id="KW-0697">Rotamase</keyword>
<comment type="caution">
    <text evidence="7">The sequence shown here is derived from an EMBL/GenBank/DDBJ whole genome shotgun (WGS) entry which is preliminary data.</text>
</comment>
<name>X0WZY8_9ZZZZ</name>
<comment type="similarity">
    <text evidence="2">Belongs to the FKBP-type PPIase family.</text>
</comment>
<dbReference type="PANTHER" id="PTHR47861:SF2">
    <property type="entry name" value="LONG-TYPE PEPTIDYL-PROLYL CIS-TRANS ISOMERASE"/>
    <property type="match status" value="1"/>
</dbReference>
<keyword evidence="5" id="KW-0413">Isomerase</keyword>
<accession>X0WZY8</accession>
<proteinExistence type="inferred from homology"/>
<dbReference type="AlphaFoldDB" id="X0WZY8"/>
<feature type="non-terminal residue" evidence="7">
    <location>
        <position position="223"/>
    </location>
</feature>
<dbReference type="PROSITE" id="PS50059">
    <property type="entry name" value="FKBP_PPIASE"/>
    <property type="match status" value="1"/>
</dbReference>
<evidence type="ECO:0000256" key="3">
    <source>
        <dbReference type="ARBA" id="ARBA00013194"/>
    </source>
</evidence>
<evidence type="ECO:0000256" key="1">
    <source>
        <dbReference type="ARBA" id="ARBA00000971"/>
    </source>
</evidence>
<dbReference type="EMBL" id="BARS01047112">
    <property type="protein sequence ID" value="GAG36499.1"/>
    <property type="molecule type" value="Genomic_DNA"/>
</dbReference>
<evidence type="ECO:0000313" key="7">
    <source>
        <dbReference type="EMBL" id="GAG36499.1"/>
    </source>
</evidence>
<dbReference type="InterPro" id="IPR046357">
    <property type="entry name" value="PPIase_dom_sf"/>
</dbReference>
<reference evidence="7" key="1">
    <citation type="journal article" date="2014" name="Front. Microbiol.">
        <title>High frequency of phylogenetically diverse reductive dehalogenase-homologous genes in deep subseafloor sedimentary metagenomes.</title>
        <authorList>
            <person name="Kawai M."/>
            <person name="Futagami T."/>
            <person name="Toyoda A."/>
            <person name="Takaki Y."/>
            <person name="Nishi S."/>
            <person name="Hori S."/>
            <person name="Arai W."/>
            <person name="Tsubouchi T."/>
            <person name="Morono Y."/>
            <person name="Uchiyama I."/>
            <person name="Ito T."/>
            <person name="Fujiyama A."/>
            <person name="Inagaki F."/>
            <person name="Takami H."/>
        </authorList>
    </citation>
    <scope>NUCLEOTIDE SEQUENCE</scope>
    <source>
        <strain evidence="7">Expedition CK06-06</strain>
    </source>
</reference>
<comment type="catalytic activity">
    <reaction evidence="1">
        <text>[protein]-peptidylproline (omega=180) = [protein]-peptidylproline (omega=0)</text>
        <dbReference type="Rhea" id="RHEA:16237"/>
        <dbReference type="Rhea" id="RHEA-COMP:10747"/>
        <dbReference type="Rhea" id="RHEA-COMP:10748"/>
        <dbReference type="ChEBI" id="CHEBI:83833"/>
        <dbReference type="ChEBI" id="CHEBI:83834"/>
        <dbReference type="EC" id="5.2.1.8"/>
    </reaction>
</comment>
<dbReference type="Gene3D" id="3.10.50.40">
    <property type="match status" value="1"/>
</dbReference>
<protein>
    <recommendedName>
        <fullName evidence="3">peptidylprolyl isomerase</fullName>
        <ecNumber evidence="3">5.2.1.8</ecNumber>
    </recommendedName>
</protein>
<dbReference type="InterPro" id="IPR001179">
    <property type="entry name" value="PPIase_FKBP_dom"/>
</dbReference>
<dbReference type="Gene3D" id="2.40.10.330">
    <property type="match status" value="1"/>
</dbReference>
<dbReference type="Pfam" id="PF00254">
    <property type="entry name" value="FKBP_C"/>
    <property type="match status" value="1"/>
</dbReference>
<dbReference type="GO" id="GO:0003755">
    <property type="term" value="F:peptidyl-prolyl cis-trans isomerase activity"/>
    <property type="evidence" value="ECO:0007669"/>
    <property type="project" value="UniProtKB-KW"/>
</dbReference>
<evidence type="ECO:0000256" key="2">
    <source>
        <dbReference type="ARBA" id="ARBA00006577"/>
    </source>
</evidence>
<dbReference type="InterPro" id="IPR054016">
    <property type="entry name" value="FKBP26_IF"/>
</dbReference>
<dbReference type="PANTHER" id="PTHR47861">
    <property type="entry name" value="FKBP-TYPE PEPTIDYL-PROLYL CIS-TRANS ISOMERASE SLYD"/>
    <property type="match status" value="1"/>
</dbReference>
<feature type="domain" description="PPIase FKBP-type" evidence="6">
    <location>
        <begin position="4"/>
        <end position="118"/>
    </location>
</feature>
<evidence type="ECO:0000256" key="5">
    <source>
        <dbReference type="ARBA" id="ARBA00023235"/>
    </source>
</evidence>
<dbReference type="InterPro" id="IPR048261">
    <property type="entry name" value="SlpA/SlyD-like_ins_sf"/>
</dbReference>
<dbReference type="Pfam" id="PF22199">
    <property type="entry name" value="FKBP26_IF"/>
    <property type="match status" value="1"/>
</dbReference>
<organism evidence="7">
    <name type="scientific">marine sediment metagenome</name>
    <dbReference type="NCBI Taxonomy" id="412755"/>
    <lineage>
        <taxon>unclassified sequences</taxon>
        <taxon>metagenomes</taxon>
        <taxon>ecological metagenomes</taxon>
    </lineage>
</organism>
<gene>
    <name evidence="7" type="ORF">S01H1_70813</name>
</gene>
<dbReference type="SUPFAM" id="SSF54534">
    <property type="entry name" value="FKBP-like"/>
    <property type="match status" value="1"/>
</dbReference>